<protein>
    <submittedName>
        <fullName evidence="1">Uncharacterized protein</fullName>
    </submittedName>
</protein>
<evidence type="ECO:0000313" key="1">
    <source>
        <dbReference type="EMBL" id="KYK71078.1"/>
    </source>
</evidence>
<dbReference type="AlphaFoldDB" id="A0A151HP38"/>
<gene>
    <name evidence="1" type="ORF">TGPRC2_270810C</name>
</gene>
<evidence type="ECO:0000313" key="2">
    <source>
        <dbReference type="Proteomes" id="UP000075225"/>
    </source>
</evidence>
<dbReference type="VEuPathDB" id="ToxoDB:TGPRC2_270810C"/>
<organism evidence="1 2">
    <name type="scientific">Toxoplasma gondii TgCatPRC2</name>
    <dbReference type="NCBI Taxonomy" id="1130821"/>
    <lineage>
        <taxon>Eukaryota</taxon>
        <taxon>Sar</taxon>
        <taxon>Alveolata</taxon>
        <taxon>Apicomplexa</taxon>
        <taxon>Conoidasida</taxon>
        <taxon>Coccidia</taxon>
        <taxon>Eucoccidiorida</taxon>
        <taxon>Eimeriorina</taxon>
        <taxon>Sarcocystidae</taxon>
        <taxon>Toxoplasma</taxon>
    </lineage>
</organism>
<comment type="caution">
    <text evidence="1">The sequence shown here is derived from an EMBL/GenBank/DDBJ whole genome shotgun (WGS) entry which is preliminary data.</text>
</comment>
<dbReference type="EMBL" id="AHZP02000370">
    <property type="protein sequence ID" value="KYK71078.1"/>
    <property type="molecule type" value="Genomic_DNA"/>
</dbReference>
<reference evidence="2" key="1">
    <citation type="submission" date="2016-03" db="EMBL/GenBank/DDBJ databases">
        <authorList>
            <person name="Sibley D."/>
            <person name="Venepally P."/>
            <person name="Karamycheva S."/>
            <person name="Hadjithomas M."/>
            <person name="Khan A."/>
            <person name="Brunk B."/>
            <person name="Roos D."/>
            <person name="Caler E."/>
            <person name="Lorenzi H."/>
        </authorList>
    </citation>
    <scope>NUCLEOTIDE SEQUENCE [LARGE SCALE GENOMIC DNA]</scope>
    <source>
        <strain evidence="2">TgCatPRC2</strain>
    </source>
</reference>
<proteinExistence type="predicted"/>
<dbReference type="Proteomes" id="UP000075225">
    <property type="component" value="Unassembled WGS sequence"/>
</dbReference>
<accession>A0A151HP38</accession>
<name>A0A151HP38_TOXGO</name>
<sequence>MCRVSRQGGERCLRRVAVVPCALARSFRRGCKNGHERSRVRRREMARRSQKKGKCSVLFFCFSACAGAQGKSTGSPGARRIEKQRERIRKHVRGASEGSTVAQNVHLKCAKRQEPHACRASFRKRSRARVLLYPLTHRNMYIHSRTFSRNSRPR</sequence>